<proteinExistence type="predicted"/>
<dbReference type="AlphaFoldDB" id="A0A0G4NFQ3"/>
<reference evidence="2" key="1">
    <citation type="submission" date="2015-05" db="EMBL/GenBank/DDBJ databases">
        <authorList>
            <person name="Fogelqvist Johan"/>
        </authorList>
    </citation>
    <scope>NUCLEOTIDE SEQUENCE [LARGE SCALE GENOMIC DNA]</scope>
</reference>
<sequence>VPEIPCHTTTRCPVPRPSWYW</sequence>
<organism evidence="1 2">
    <name type="scientific">Verticillium longisporum</name>
    <name type="common">Verticillium dahliae var. longisporum</name>
    <dbReference type="NCBI Taxonomy" id="100787"/>
    <lineage>
        <taxon>Eukaryota</taxon>
        <taxon>Fungi</taxon>
        <taxon>Dikarya</taxon>
        <taxon>Ascomycota</taxon>
        <taxon>Pezizomycotina</taxon>
        <taxon>Sordariomycetes</taxon>
        <taxon>Hypocreomycetidae</taxon>
        <taxon>Glomerellales</taxon>
        <taxon>Plectosphaerellaceae</taxon>
        <taxon>Verticillium</taxon>
    </lineage>
</organism>
<protein>
    <submittedName>
        <fullName evidence="1">Uncharacterized protein</fullName>
    </submittedName>
</protein>
<evidence type="ECO:0000313" key="1">
    <source>
        <dbReference type="EMBL" id="CRK45297.1"/>
    </source>
</evidence>
<dbReference type="EMBL" id="CVQI01034707">
    <property type="protein sequence ID" value="CRK45297.1"/>
    <property type="molecule type" value="Genomic_DNA"/>
</dbReference>
<gene>
    <name evidence="1" type="ORF">BN1723_019702</name>
</gene>
<name>A0A0G4NFQ3_VERLO</name>
<accession>A0A0G4NFQ3</accession>
<evidence type="ECO:0000313" key="2">
    <source>
        <dbReference type="Proteomes" id="UP000045706"/>
    </source>
</evidence>
<feature type="non-terminal residue" evidence="1">
    <location>
        <position position="1"/>
    </location>
</feature>
<dbReference type="Proteomes" id="UP000045706">
    <property type="component" value="Unassembled WGS sequence"/>
</dbReference>